<dbReference type="EMBL" id="CAJFDH010000004">
    <property type="protein sequence ID" value="CAD5218653.1"/>
    <property type="molecule type" value="Genomic_DNA"/>
</dbReference>
<dbReference type="Proteomes" id="UP000783686">
    <property type="component" value="Unassembled WGS sequence"/>
</dbReference>
<dbReference type="OrthoDB" id="10067219at2759"/>
<feature type="chain" id="PRO_5035595336" description="ETS domain-containing protein" evidence="5">
    <location>
        <begin position="18"/>
        <end position="176"/>
    </location>
</feature>
<gene>
    <name evidence="7" type="ORF">BOKJ2_LOCUS7863</name>
</gene>
<sequence>MVRRCLVLWKFLLDLLADERYTHIIRWTNQERAEFKLVEPETVAQLWGLKKKNRPMNYENLSRAIRTYYKKNIMKKVKGKEYAYRFVTLDKHILKESEGTSDESAYSSLSTTSNTSTDSSMEMTNDLSNNCRLFSVSNIVHSERSDKIAASPNLDINNQVPQYQKYQQYHFRYHHL</sequence>
<dbReference type="InterPro" id="IPR000418">
    <property type="entry name" value="Ets_dom"/>
</dbReference>
<name>A0A811KUH1_9BILA</name>
<organism evidence="7 8">
    <name type="scientific">Bursaphelenchus okinawaensis</name>
    <dbReference type="NCBI Taxonomy" id="465554"/>
    <lineage>
        <taxon>Eukaryota</taxon>
        <taxon>Metazoa</taxon>
        <taxon>Ecdysozoa</taxon>
        <taxon>Nematoda</taxon>
        <taxon>Chromadorea</taxon>
        <taxon>Rhabditida</taxon>
        <taxon>Tylenchina</taxon>
        <taxon>Tylenchomorpha</taxon>
        <taxon>Aphelenchoidea</taxon>
        <taxon>Aphelenchoididae</taxon>
        <taxon>Bursaphelenchus</taxon>
    </lineage>
</organism>
<protein>
    <recommendedName>
        <fullName evidence="6">ETS domain-containing protein</fullName>
    </recommendedName>
</protein>
<dbReference type="GO" id="GO:0030154">
    <property type="term" value="P:cell differentiation"/>
    <property type="evidence" value="ECO:0007669"/>
    <property type="project" value="TreeGrafter"/>
</dbReference>
<dbReference type="InterPro" id="IPR046328">
    <property type="entry name" value="ETS_fam"/>
</dbReference>
<reference evidence="7" key="1">
    <citation type="submission" date="2020-09" db="EMBL/GenBank/DDBJ databases">
        <authorList>
            <person name="Kikuchi T."/>
        </authorList>
    </citation>
    <scope>NUCLEOTIDE SEQUENCE</scope>
    <source>
        <strain evidence="7">SH1</strain>
    </source>
</reference>
<comment type="similarity">
    <text evidence="1 3">Belongs to the ETS family.</text>
</comment>
<evidence type="ECO:0000256" key="1">
    <source>
        <dbReference type="ARBA" id="ARBA00005562"/>
    </source>
</evidence>
<dbReference type="PRINTS" id="PR00454">
    <property type="entry name" value="ETSDOMAIN"/>
</dbReference>
<evidence type="ECO:0000313" key="8">
    <source>
        <dbReference type="Proteomes" id="UP000614601"/>
    </source>
</evidence>
<feature type="domain" description="ETS" evidence="6">
    <location>
        <begin position="6"/>
        <end position="87"/>
    </location>
</feature>
<dbReference type="AlphaFoldDB" id="A0A811KUH1"/>
<keyword evidence="5" id="KW-0732">Signal</keyword>
<keyword evidence="2 3" id="KW-0238">DNA-binding</keyword>
<feature type="region of interest" description="Disordered" evidence="4">
    <location>
        <begin position="103"/>
        <end position="123"/>
    </location>
</feature>
<evidence type="ECO:0000256" key="5">
    <source>
        <dbReference type="SAM" id="SignalP"/>
    </source>
</evidence>
<dbReference type="PROSITE" id="PS00346">
    <property type="entry name" value="ETS_DOMAIN_2"/>
    <property type="match status" value="1"/>
</dbReference>
<accession>A0A811KUH1</accession>
<evidence type="ECO:0000259" key="6">
    <source>
        <dbReference type="PROSITE" id="PS50061"/>
    </source>
</evidence>
<dbReference type="PROSITE" id="PS50061">
    <property type="entry name" value="ETS_DOMAIN_3"/>
    <property type="match status" value="1"/>
</dbReference>
<dbReference type="PANTHER" id="PTHR11849">
    <property type="entry name" value="ETS"/>
    <property type="match status" value="1"/>
</dbReference>
<dbReference type="Gene3D" id="1.10.10.10">
    <property type="entry name" value="Winged helix-like DNA-binding domain superfamily/Winged helix DNA-binding domain"/>
    <property type="match status" value="1"/>
</dbReference>
<dbReference type="Pfam" id="PF00178">
    <property type="entry name" value="Ets"/>
    <property type="match status" value="1"/>
</dbReference>
<dbReference type="GO" id="GO:0005634">
    <property type="term" value="C:nucleus"/>
    <property type="evidence" value="ECO:0007669"/>
    <property type="project" value="UniProtKB-SubCell"/>
</dbReference>
<dbReference type="EMBL" id="CAJFCW020000004">
    <property type="protein sequence ID" value="CAG9111228.1"/>
    <property type="molecule type" value="Genomic_DNA"/>
</dbReference>
<dbReference type="SUPFAM" id="SSF46785">
    <property type="entry name" value="Winged helix' DNA-binding domain"/>
    <property type="match status" value="1"/>
</dbReference>
<comment type="subcellular location">
    <subcellularLocation>
        <location evidence="3">Nucleus</location>
    </subcellularLocation>
</comment>
<proteinExistence type="inferred from homology"/>
<dbReference type="InterPro" id="IPR036390">
    <property type="entry name" value="WH_DNA-bd_sf"/>
</dbReference>
<evidence type="ECO:0000256" key="4">
    <source>
        <dbReference type="SAM" id="MobiDB-lite"/>
    </source>
</evidence>
<keyword evidence="3" id="KW-0539">Nucleus</keyword>
<dbReference type="GO" id="GO:0000981">
    <property type="term" value="F:DNA-binding transcription factor activity, RNA polymerase II-specific"/>
    <property type="evidence" value="ECO:0007669"/>
    <property type="project" value="TreeGrafter"/>
</dbReference>
<dbReference type="GO" id="GO:0043565">
    <property type="term" value="F:sequence-specific DNA binding"/>
    <property type="evidence" value="ECO:0007669"/>
    <property type="project" value="InterPro"/>
</dbReference>
<evidence type="ECO:0000313" key="7">
    <source>
        <dbReference type="EMBL" id="CAD5218653.1"/>
    </source>
</evidence>
<feature type="signal peptide" evidence="5">
    <location>
        <begin position="1"/>
        <end position="17"/>
    </location>
</feature>
<keyword evidence="8" id="KW-1185">Reference proteome</keyword>
<dbReference type="Proteomes" id="UP000614601">
    <property type="component" value="Unassembled WGS sequence"/>
</dbReference>
<evidence type="ECO:0000256" key="2">
    <source>
        <dbReference type="ARBA" id="ARBA00023125"/>
    </source>
</evidence>
<comment type="caution">
    <text evidence="7">The sequence shown here is derived from an EMBL/GenBank/DDBJ whole genome shotgun (WGS) entry which is preliminary data.</text>
</comment>
<evidence type="ECO:0000256" key="3">
    <source>
        <dbReference type="RuleBase" id="RU004019"/>
    </source>
</evidence>
<dbReference type="SMART" id="SM00413">
    <property type="entry name" value="ETS"/>
    <property type="match status" value="1"/>
</dbReference>
<dbReference type="InterPro" id="IPR036388">
    <property type="entry name" value="WH-like_DNA-bd_sf"/>
</dbReference>